<evidence type="ECO:0000256" key="14">
    <source>
        <dbReference type="ARBA" id="ARBA00058524"/>
    </source>
</evidence>
<comment type="subunit">
    <text evidence="15">Interacts with RSC1A1.</text>
</comment>
<keyword evidence="11" id="KW-0496">Mitochondrion</keyword>
<dbReference type="AlphaFoldDB" id="A0AAD8CDU3"/>
<dbReference type="GO" id="GO:0000049">
    <property type="term" value="F:tRNA binding"/>
    <property type="evidence" value="ECO:0007669"/>
    <property type="project" value="TreeGrafter"/>
</dbReference>
<evidence type="ECO:0000256" key="3">
    <source>
        <dbReference type="ARBA" id="ARBA00004496"/>
    </source>
</evidence>
<comment type="catalytic activity">
    <reaction evidence="13">
        <text>L-threonine + hydrogencarbonate + ATP = L-threonylcarbamoyladenylate + diphosphate + H2O</text>
        <dbReference type="Rhea" id="RHEA:36407"/>
        <dbReference type="ChEBI" id="CHEBI:15377"/>
        <dbReference type="ChEBI" id="CHEBI:17544"/>
        <dbReference type="ChEBI" id="CHEBI:30616"/>
        <dbReference type="ChEBI" id="CHEBI:33019"/>
        <dbReference type="ChEBI" id="CHEBI:57926"/>
        <dbReference type="ChEBI" id="CHEBI:73682"/>
        <dbReference type="EC" id="2.7.7.87"/>
    </reaction>
</comment>
<dbReference type="FunFam" id="3.90.870.10:FF:000007">
    <property type="entry name" value="YrdC N6-threonylcarbamoyltransferase domain containing"/>
    <property type="match status" value="1"/>
</dbReference>
<evidence type="ECO:0000313" key="18">
    <source>
        <dbReference type="Proteomes" id="UP001230051"/>
    </source>
</evidence>
<dbReference type="PANTHER" id="PTHR17490">
    <property type="entry name" value="SUA5"/>
    <property type="match status" value="1"/>
</dbReference>
<keyword evidence="10" id="KW-0809">Transit peptide</keyword>
<dbReference type="NCBIfam" id="TIGR00057">
    <property type="entry name" value="L-threonylcarbamoyladenylate synthase"/>
    <property type="match status" value="1"/>
</dbReference>
<dbReference type="InterPro" id="IPR050156">
    <property type="entry name" value="TC-AMP_synthase_SUA5"/>
</dbReference>
<keyword evidence="12" id="KW-0472">Membrane</keyword>
<dbReference type="GO" id="GO:0061710">
    <property type="term" value="F:L-threonylcarbamoyladenylate synthase"/>
    <property type="evidence" value="ECO:0007669"/>
    <property type="project" value="UniProtKB-EC"/>
</dbReference>
<keyword evidence="7" id="KW-1003">Cell membrane</keyword>
<sequence length="275" mass="29741">MLFLTRLPHIAFDALIRSGIRATNSAKTDMCKELKCRVLKLVPGIANAGPAKQSGTGCKVRSWKEILSTAVSVLKQGNVVAVPTDTVYGLACLAQNSEAIQRIYEMKGRNGNKPLAICVGAVEDIYKYCKVTVPDQLLRDLLPGPVTLVLERSDELNKDLNPFTQLVGVRIPDHAFMQVLAQKCEEPLALTSANVSAQASTLTVDEFRDLLPQLALVIDGGPIGDVMSPECRLGSTVINLSTPGQYSIIRPGCALTATVEILENKYSLLLETPDH</sequence>
<comment type="function">
    <text evidence="14">Cytoplasmic and mitochondrial threonylcarbamoyl-AMP synthase required for the formation of a threonylcarbamoyl group on adenosine at position 37 (t(6)A37) in tRNAs that read codons beginning with adenine. Catalyzes the conversion of L-threonine, HCO(3)(-)/CO(2) and ATP to give threonylcarbamoyl-AMP (TC-AMP) as the acyladenylate intermediate, with the release of diphosphate. Participates in t(6)A37 formation in cytoplasmic and mitochondrial tRNAs. May regulate the activity of some transporters.</text>
</comment>
<name>A0AAD8CDU3_ACIOX</name>
<dbReference type="Proteomes" id="UP001230051">
    <property type="component" value="Unassembled WGS sequence"/>
</dbReference>
<dbReference type="GO" id="GO:0006450">
    <property type="term" value="P:regulation of translational fidelity"/>
    <property type="evidence" value="ECO:0007669"/>
    <property type="project" value="TreeGrafter"/>
</dbReference>
<evidence type="ECO:0000256" key="9">
    <source>
        <dbReference type="ARBA" id="ARBA00022679"/>
    </source>
</evidence>
<reference evidence="17" key="1">
    <citation type="submission" date="2022-02" db="EMBL/GenBank/DDBJ databases">
        <title>Atlantic sturgeon de novo genome assembly.</title>
        <authorList>
            <person name="Stock M."/>
            <person name="Klopp C."/>
            <person name="Guiguen Y."/>
            <person name="Cabau C."/>
            <person name="Parinello H."/>
            <person name="Santidrian Yebra-Pimentel E."/>
            <person name="Kuhl H."/>
            <person name="Dirks R.P."/>
            <person name="Guessner J."/>
            <person name="Wuertz S."/>
            <person name="Du K."/>
            <person name="Schartl M."/>
        </authorList>
    </citation>
    <scope>NUCLEOTIDE SEQUENCE</scope>
    <source>
        <strain evidence="17">STURGEONOMICS-FGT-2020</strain>
        <tissue evidence="17">Whole blood</tissue>
    </source>
</reference>
<evidence type="ECO:0000256" key="4">
    <source>
        <dbReference type="ARBA" id="ARBA00007663"/>
    </source>
</evidence>
<evidence type="ECO:0000256" key="12">
    <source>
        <dbReference type="ARBA" id="ARBA00023136"/>
    </source>
</evidence>
<dbReference type="EMBL" id="JAGXEW010000420">
    <property type="protein sequence ID" value="KAK1139798.1"/>
    <property type="molecule type" value="Genomic_DNA"/>
</dbReference>
<keyword evidence="18" id="KW-1185">Reference proteome</keyword>
<comment type="similarity">
    <text evidence="4">Belongs to the SUA5 family.</text>
</comment>
<organism evidence="17 18">
    <name type="scientific">Acipenser oxyrinchus oxyrinchus</name>
    <dbReference type="NCBI Taxonomy" id="40147"/>
    <lineage>
        <taxon>Eukaryota</taxon>
        <taxon>Metazoa</taxon>
        <taxon>Chordata</taxon>
        <taxon>Craniata</taxon>
        <taxon>Vertebrata</taxon>
        <taxon>Euteleostomi</taxon>
        <taxon>Actinopterygii</taxon>
        <taxon>Chondrostei</taxon>
        <taxon>Acipenseriformes</taxon>
        <taxon>Acipenseridae</taxon>
        <taxon>Acipenser</taxon>
    </lineage>
</organism>
<evidence type="ECO:0000256" key="5">
    <source>
        <dbReference type="ARBA" id="ARBA00012584"/>
    </source>
</evidence>
<keyword evidence="8" id="KW-0963">Cytoplasm</keyword>
<dbReference type="Gene3D" id="3.90.870.10">
    <property type="entry name" value="DHBP synthase"/>
    <property type="match status" value="1"/>
</dbReference>
<proteinExistence type="inferred from homology"/>
<evidence type="ECO:0000256" key="11">
    <source>
        <dbReference type="ARBA" id="ARBA00023128"/>
    </source>
</evidence>
<dbReference type="SUPFAM" id="SSF55821">
    <property type="entry name" value="YrdC/RibB"/>
    <property type="match status" value="1"/>
</dbReference>
<evidence type="ECO:0000256" key="2">
    <source>
        <dbReference type="ARBA" id="ARBA00004202"/>
    </source>
</evidence>
<gene>
    <name evidence="17" type="primary">YRDC</name>
    <name evidence="17" type="ORF">AOXY_G37501</name>
</gene>
<dbReference type="GO" id="GO:0003725">
    <property type="term" value="F:double-stranded RNA binding"/>
    <property type="evidence" value="ECO:0007669"/>
    <property type="project" value="InterPro"/>
</dbReference>
<evidence type="ECO:0000256" key="6">
    <source>
        <dbReference type="ARBA" id="ARBA00015492"/>
    </source>
</evidence>
<dbReference type="PROSITE" id="PS51163">
    <property type="entry name" value="YRDC"/>
    <property type="match status" value="1"/>
</dbReference>
<dbReference type="EC" id="2.7.7.87" evidence="5"/>
<evidence type="ECO:0000313" key="17">
    <source>
        <dbReference type="EMBL" id="KAK1139798.1"/>
    </source>
</evidence>
<evidence type="ECO:0000256" key="8">
    <source>
        <dbReference type="ARBA" id="ARBA00022490"/>
    </source>
</evidence>
<dbReference type="InterPro" id="IPR017945">
    <property type="entry name" value="DHBP_synth_RibB-like_a/b_dom"/>
</dbReference>
<dbReference type="GO" id="GO:0005739">
    <property type="term" value="C:mitochondrion"/>
    <property type="evidence" value="ECO:0007669"/>
    <property type="project" value="UniProtKB-SubCell"/>
</dbReference>
<keyword evidence="9" id="KW-0808">Transferase</keyword>
<comment type="subcellular location">
    <subcellularLocation>
        <location evidence="2">Cell membrane</location>
        <topology evidence="2">Peripheral membrane protein</topology>
    </subcellularLocation>
    <subcellularLocation>
        <location evidence="3">Cytoplasm</location>
    </subcellularLocation>
    <subcellularLocation>
        <location evidence="1">Mitochondrion</location>
    </subcellularLocation>
</comment>
<dbReference type="GO" id="GO:0005886">
    <property type="term" value="C:plasma membrane"/>
    <property type="evidence" value="ECO:0007669"/>
    <property type="project" value="UniProtKB-SubCell"/>
</dbReference>
<feature type="domain" description="YrdC-like" evidence="16">
    <location>
        <begin position="64"/>
        <end position="254"/>
    </location>
</feature>
<accession>A0AAD8CDU3</accession>
<evidence type="ECO:0000256" key="1">
    <source>
        <dbReference type="ARBA" id="ARBA00004173"/>
    </source>
</evidence>
<dbReference type="InterPro" id="IPR006070">
    <property type="entry name" value="Sua5-like_dom"/>
</dbReference>
<evidence type="ECO:0000256" key="7">
    <source>
        <dbReference type="ARBA" id="ARBA00022475"/>
    </source>
</evidence>
<protein>
    <recommendedName>
        <fullName evidence="6">Threonylcarbamoyl-AMP synthase</fullName>
        <ecNumber evidence="5">2.7.7.87</ecNumber>
    </recommendedName>
</protein>
<evidence type="ECO:0000259" key="16">
    <source>
        <dbReference type="PROSITE" id="PS51163"/>
    </source>
</evidence>
<evidence type="ECO:0000256" key="13">
    <source>
        <dbReference type="ARBA" id="ARBA00048366"/>
    </source>
</evidence>
<dbReference type="Pfam" id="PF01300">
    <property type="entry name" value="Sua5_yciO_yrdC"/>
    <property type="match status" value="1"/>
</dbReference>
<dbReference type="PANTHER" id="PTHR17490:SF10">
    <property type="entry name" value="THREONYLCARBAMOYL-AMP SYNTHASE"/>
    <property type="match status" value="1"/>
</dbReference>
<comment type="caution">
    <text evidence="17">The sequence shown here is derived from an EMBL/GenBank/DDBJ whole genome shotgun (WGS) entry which is preliminary data.</text>
</comment>
<evidence type="ECO:0000256" key="10">
    <source>
        <dbReference type="ARBA" id="ARBA00022946"/>
    </source>
</evidence>
<evidence type="ECO:0000256" key="15">
    <source>
        <dbReference type="ARBA" id="ARBA00063146"/>
    </source>
</evidence>